<protein>
    <submittedName>
        <fullName evidence="1">Uncharacterized protein</fullName>
    </submittedName>
</protein>
<accession>A0A1D6NP09</accession>
<evidence type="ECO:0000313" key="1">
    <source>
        <dbReference type="EMBL" id="ONM41831.1"/>
    </source>
</evidence>
<sequence length="287" mass="31001">MAGRVLFRAAAFGLAAAGAGSLHAMSNWMPPSEISPFSRIVKLKPTLLESANVLLAALLRAHPLSSANLRDVRARAELDLARADMEIGHGGDPAAAVDLRLLLALLATRDGRAYDALRLYAEAARDAPFDPRPCALAANLSLMCGRDDVSAAGISAYTRLVSTLHQGWESDETRELIHELAVAATLGGVYKLRFADSRNFVMRVASRAVDKGLVAAQQDKALSATERLQFRLLRVFLDTKVRHVVKENLAVADIDEVDIATKTGNLVFLKGLIDRVTLETMFDTSAL</sequence>
<name>A0A1D6NP09_MAIZE</name>
<organism evidence="1">
    <name type="scientific">Zea mays</name>
    <name type="common">Maize</name>
    <dbReference type="NCBI Taxonomy" id="4577"/>
    <lineage>
        <taxon>Eukaryota</taxon>
        <taxon>Viridiplantae</taxon>
        <taxon>Streptophyta</taxon>
        <taxon>Embryophyta</taxon>
        <taxon>Tracheophyta</taxon>
        <taxon>Spermatophyta</taxon>
        <taxon>Magnoliopsida</taxon>
        <taxon>Liliopsida</taxon>
        <taxon>Poales</taxon>
        <taxon>Poaceae</taxon>
        <taxon>PACMAD clade</taxon>
        <taxon>Panicoideae</taxon>
        <taxon>Andropogonodae</taxon>
        <taxon>Andropogoneae</taxon>
        <taxon>Tripsacinae</taxon>
        <taxon>Zea</taxon>
    </lineage>
</organism>
<dbReference type="AlphaFoldDB" id="A0A1D6NP09"/>
<dbReference type="InParanoid" id="A0A1D6NP09"/>
<dbReference type="EMBL" id="CM007649">
    <property type="protein sequence ID" value="ONM41831.1"/>
    <property type="molecule type" value="Genomic_DNA"/>
</dbReference>
<dbReference type="SMR" id="A0A1D6NP09"/>
<reference evidence="1" key="1">
    <citation type="submission" date="2015-12" db="EMBL/GenBank/DDBJ databases">
        <title>Update maize B73 reference genome by single molecule sequencing technologies.</title>
        <authorList>
            <consortium name="Maize Genome Sequencing Project"/>
            <person name="Ware D."/>
        </authorList>
    </citation>
    <scope>NUCLEOTIDE SEQUENCE [LARGE SCALE GENOMIC DNA]</scope>
    <source>
        <tissue evidence="1">Seedling</tissue>
    </source>
</reference>
<dbReference type="ExpressionAtlas" id="A0A1D6NP09">
    <property type="expression patterns" value="baseline and differential"/>
</dbReference>
<proteinExistence type="predicted"/>
<gene>
    <name evidence="1" type="ORF">ZEAMMB73_Zm00001d044586</name>
</gene>